<protein>
    <submittedName>
        <fullName evidence="1">Uncharacterized protein</fullName>
    </submittedName>
</protein>
<accession>A0A0E9XPH6</accession>
<reference evidence="1" key="1">
    <citation type="submission" date="2014-11" db="EMBL/GenBank/DDBJ databases">
        <authorList>
            <person name="Amaro Gonzalez C."/>
        </authorList>
    </citation>
    <scope>NUCLEOTIDE SEQUENCE</scope>
</reference>
<reference evidence="1" key="2">
    <citation type="journal article" date="2015" name="Fish Shellfish Immunol.">
        <title>Early steps in the European eel (Anguilla anguilla)-Vibrio vulnificus interaction in the gills: Role of the RtxA13 toxin.</title>
        <authorList>
            <person name="Callol A."/>
            <person name="Pajuelo D."/>
            <person name="Ebbesson L."/>
            <person name="Teles M."/>
            <person name="MacKenzie S."/>
            <person name="Amaro C."/>
        </authorList>
    </citation>
    <scope>NUCLEOTIDE SEQUENCE</scope>
</reference>
<name>A0A0E9XPH6_ANGAN</name>
<sequence length="90" mass="10245">MPQTAEKKTAREGTAATLPLQLALFTRALMQNWRAFTAIAVVPWRISNAVPHHKSDQHKTSSTYVSERALQLCYWEHLCSPYCLPTILTF</sequence>
<dbReference type="AlphaFoldDB" id="A0A0E9XPH6"/>
<proteinExistence type="predicted"/>
<dbReference type="EMBL" id="GBXM01004271">
    <property type="protein sequence ID" value="JAI04307.1"/>
    <property type="molecule type" value="Transcribed_RNA"/>
</dbReference>
<evidence type="ECO:0000313" key="1">
    <source>
        <dbReference type="EMBL" id="JAI04307.1"/>
    </source>
</evidence>
<organism evidence="1">
    <name type="scientific">Anguilla anguilla</name>
    <name type="common">European freshwater eel</name>
    <name type="synonym">Muraena anguilla</name>
    <dbReference type="NCBI Taxonomy" id="7936"/>
    <lineage>
        <taxon>Eukaryota</taxon>
        <taxon>Metazoa</taxon>
        <taxon>Chordata</taxon>
        <taxon>Craniata</taxon>
        <taxon>Vertebrata</taxon>
        <taxon>Euteleostomi</taxon>
        <taxon>Actinopterygii</taxon>
        <taxon>Neopterygii</taxon>
        <taxon>Teleostei</taxon>
        <taxon>Anguilliformes</taxon>
        <taxon>Anguillidae</taxon>
        <taxon>Anguilla</taxon>
    </lineage>
</organism>